<dbReference type="CDD" id="cd11364">
    <property type="entry name" value="RNase_PH_PNPase_2"/>
    <property type="match status" value="1"/>
</dbReference>
<evidence type="ECO:0000259" key="8">
    <source>
        <dbReference type="PROSITE" id="PS50126"/>
    </source>
</evidence>
<dbReference type="InterPro" id="IPR004088">
    <property type="entry name" value="KH_dom_type_1"/>
</dbReference>
<dbReference type="SMART" id="SM00316">
    <property type="entry name" value="S1"/>
    <property type="match status" value="1"/>
</dbReference>
<dbReference type="EC" id="2.7.7.8" evidence="2"/>
<dbReference type="GO" id="GO:0000175">
    <property type="term" value="F:3'-5'-RNA exonuclease activity"/>
    <property type="evidence" value="ECO:0007669"/>
    <property type="project" value="TreeGrafter"/>
</dbReference>
<dbReference type="SMART" id="SM00322">
    <property type="entry name" value="KH"/>
    <property type="match status" value="1"/>
</dbReference>
<reference evidence="9 10" key="1">
    <citation type="submission" date="2012-05" db="EMBL/GenBank/DDBJ databases">
        <title>Recombination and specialization in a pathogen metapopulation.</title>
        <authorList>
            <person name="Gardiner A."/>
            <person name="Kemen E."/>
            <person name="Schultz-Larsen T."/>
            <person name="MacLean D."/>
            <person name="Van Oosterhout C."/>
            <person name="Jones J.D.G."/>
        </authorList>
    </citation>
    <scope>NUCLEOTIDE SEQUENCE [LARGE SCALE GENOMIC DNA]</scope>
    <source>
        <strain evidence="9 10">Ac Nc2</strain>
    </source>
</reference>
<feature type="domain" description="S1 motif" evidence="8">
    <location>
        <begin position="679"/>
        <end position="737"/>
    </location>
</feature>
<protein>
    <recommendedName>
        <fullName evidence="2">polyribonucleotide nucleotidyltransferase</fullName>
        <ecNumber evidence="2">2.7.7.8</ecNumber>
    </recommendedName>
    <alternativeName>
        <fullName evidence="6">Polynucleotide phosphorylase 1</fullName>
    </alternativeName>
</protein>
<organism evidence="9 10">
    <name type="scientific">Albugo candida</name>
    <dbReference type="NCBI Taxonomy" id="65357"/>
    <lineage>
        <taxon>Eukaryota</taxon>
        <taxon>Sar</taxon>
        <taxon>Stramenopiles</taxon>
        <taxon>Oomycota</taxon>
        <taxon>Peronosporomycetes</taxon>
        <taxon>Albuginales</taxon>
        <taxon>Albuginaceae</taxon>
        <taxon>Albugo</taxon>
    </lineage>
</organism>
<dbReference type="Gene3D" id="3.30.1370.10">
    <property type="entry name" value="K Homology domain, type 1"/>
    <property type="match status" value="1"/>
</dbReference>
<evidence type="ECO:0000256" key="3">
    <source>
        <dbReference type="ARBA" id="ARBA00022679"/>
    </source>
</evidence>
<evidence type="ECO:0000313" key="9">
    <source>
        <dbReference type="EMBL" id="CCI42120.1"/>
    </source>
</evidence>
<evidence type="ECO:0000256" key="4">
    <source>
        <dbReference type="ARBA" id="ARBA00022695"/>
    </source>
</evidence>
<dbReference type="Gene3D" id="3.30.230.70">
    <property type="entry name" value="GHMP Kinase, N-terminal domain"/>
    <property type="match status" value="2"/>
</dbReference>
<dbReference type="SUPFAM" id="SSF46915">
    <property type="entry name" value="Polynucleotide phosphorylase/guanosine pentaphosphate synthase (PNPase/GPSI), domain 3"/>
    <property type="match status" value="1"/>
</dbReference>
<sequence length="771" mass="84922">MIQQVLSFRLFDSPAKKTVDKLESDADASSNSIVTEELPPLKMVGSLDKPTYSIGEFARLADGGVMATCGKSMILTTAVSQNGRKKGKDFLPLMVDYRVKYYASGIIPDTARRKEFSGSDEEILQSRVIDRVIRPLFPKDFFDETQIIATVHSYDPDNDPLVLAINSTSAALATSDIPWDGPVGCVRVVQVDGQLVLNPTEAQKEAASLNILYAGNQNRTIMIEAEGDQIDEERLSEALRFAHDGISDIIKAQRELIKLHGKEKRQYDSLTIDKALKDQAEKIGLQDAVQAMQNTENTKKARQNAEKHIFGKIISMLRDRFKDRQYEDQVFTIVAHDTFRLALRDQIMHQRRFDGRQLAHIREIDARTSILPMAHGSAAFSRGDTQALCSVTLGSLDKGLRLRSATIDPSDESEYKHAMLHYEFPPYCVNETGRLGGINRRMIGHGALAEKAILPILPSTTEFPYTIRMTSEITGSDGSSSMATICGVSLALLDAGVPIEAPIAGISVGLVTEARESSSKFGKYRLITDILGLEDHYGDMDFKVAGTRRGITAIQLDVKIPGVPLSVLFESIEKAREARHQILESMERTLAKPRHTLKNGASQTGEANIMEVFKVPTTSIRFLIGKAGANIRSMEKTTGCTISIDRNDGMIRVTGPPDLVQNAKNLIVEFTDGTFFKIGSTYTMKVTDLMDFGASLESTSPVRHRAFIHISELPLQQPQDIREHLKIGDEIKVVCIEAGISGKMSVKGLQNKSADTIGTANILNHRKAATA</sequence>
<dbReference type="SUPFAM" id="SSF54211">
    <property type="entry name" value="Ribosomal protein S5 domain 2-like"/>
    <property type="match status" value="2"/>
</dbReference>
<dbReference type="PANTHER" id="PTHR11252:SF0">
    <property type="entry name" value="POLYRIBONUCLEOTIDE NUCLEOTIDYLTRANSFERASE 1, MITOCHONDRIAL"/>
    <property type="match status" value="1"/>
</dbReference>
<dbReference type="Pfam" id="PF03725">
    <property type="entry name" value="RNase_PH_C"/>
    <property type="match status" value="1"/>
</dbReference>
<dbReference type="SUPFAM" id="SSF54791">
    <property type="entry name" value="Eukaryotic type KH-domain (KH-domain type I)"/>
    <property type="match status" value="1"/>
</dbReference>
<dbReference type="STRING" id="65357.A0A024G5H3"/>
<dbReference type="InParanoid" id="A0A024G5H3"/>
<dbReference type="InterPro" id="IPR015847">
    <property type="entry name" value="ExoRNase_PH_dom2"/>
</dbReference>
<evidence type="ECO:0000256" key="7">
    <source>
        <dbReference type="PROSITE-ProRule" id="PRU00117"/>
    </source>
</evidence>
<dbReference type="SUPFAM" id="SSF55666">
    <property type="entry name" value="Ribonuclease PH domain 2-like"/>
    <property type="match status" value="2"/>
</dbReference>
<dbReference type="InterPro" id="IPR003029">
    <property type="entry name" value="S1_domain"/>
</dbReference>
<dbReference type="SUPFAM" id="SSF50249">
    <property type="entry name" value="Nucleic acid-binding proteins"/>
    <property type="match status" value="1"/>
</dbReference>
<dbReference type="GO" id="GO:0003723">
    <property type="term" value="F:RNA binding"/>
    <property type="evidence" value="ECO:0007669"/>
    <property type="project" value="UniProtKB-UniRule"/>
</dbReference>
<dbReference type="CDD" id="cd11363">
    <property type="entry name" value="RNase_PH_PNPase_1"/>
    <property type="match status" value="1"/>
</dbReference>
<evidence type="ECO:0000313" key="10">
    <source>
        <dbReference type="Proteomes" id="UP000053237"/>
    </source>
</evidence>
<dbReference type="InterPro" id="IPR004087">
    <property type="entry name" value="KH_dom"/>
</dbReference>
<dbReference type="InterPro" id="IPR020568">
    <property type="entry name" value="Ribosomal_Su5_D2-typ_SF"/>
</dbReference>
<dbReference type="PROSITE" id="PS50126">
    <property type="entry name" value="S1"/>
    <property type="match status" value="1"/>
</dbReference>
<dbReference type="InterPro" id="IPR012162">
    <property type="entry name" value="PNPase"/>
</dbReference>
<dbReference type="GO" id="GO:0004654">
    <property type="term" value="F:polyribonucleotide nucleotidyltransferase activity"/>
    <property type="evidence" value="ECO:0007669"/>
    <property type="project" value="UniProtKB-EC"/>
</dbReference>
<comment type="similarity">
    <text evidence="1">Belongs to the polyribonucleotide nucleotidyltransferase family.</text>
</comment>
<keyword evidence="3" id="KW-0808">Transferase</keyword>
<dbReference type="EMBL" id="CAIX01000029">
    <property type="protein sequence ID" value="CCI42120.1"/>
    <property type="molecule type" value="Genomic_DNA"/>
</dbReference>
<gene>
    <name evidence="9" type="ORF">BN9_029040</name>
</gene>
<evidence type="ECO:0000256" key="6">
    <source>
        <dbReference type="ARBA" id="ARBA00031451"/>
    </source>
</evidence>
<dbReference type="Gene3D" id="2.40.50.140">
    <property type="entry name" value="Nucleic acid-binding proteins"/>
    <property type="match status" value="1"/>
</dbReference>
<dbReference type="FunFam" id="3.30.230.70:FF:000001">
    <property type="entry name" value="Polyribonucleotide nucleotidyltransferase"/>
    <property type="match status" value="1"/>
</dbReference>
<name>A0A024G5H3_9STRA</name>
<dbReference type="CDD" id="cd00105">
    <property type="entry name" value="KH-I"/>
    <property type="match status" value="1"/>
</dbReference>
<dbReference type="InterPro" id="IPR027408">
    <property type="entry name" value="PNPase/RNase_PH_dom_sf"/>
</dbReference>
<dbReference type="Pfam" id="PF01138">
    <property type="entry name" value="RNase_PH"/>
    <property type="match status" value="2"/>
</dbReference>
<dbReference type="PANTHER" id="PTHR11252">
    <property type="entry name" value="POLYRIBONUCLEOTIDE NUCLEOTIDYLTRANSFERASE"/>
    <property type="match status" value="1"/>
</dbReference>
<dbReference type="InterPro" id="IPR036612">
    <property type="entry name" value="KH_dom_type_1_sf"/>
</dbReference>
<dbReference type="InterPro" id="IPR036456">
    <property type="entry name" value="PNPase_PH_RNA-bd_sf"/>
</dbReference>
<evidence type="ECO:0000256" key="2">
    <source>
        <dbReference type="ARBA" id="ARBA00012416"/>
    </source>
</evidence>
<dbReference type="OrthoDB" id="437922at2759"/>
<dbReference type="GO" id="GO:0000965">
    <property type="term" value="P:mitochondrial RNA 3'-end processing"/>
    <property type="evidence" value="ECO:0007669"/>
    <property type="project" value="TreeGrafter"/>
</dbReference>
<dbReference type="Pfam" id="PF00013">
    <property type="entry name" value="KH_1"/>
    <property type="match status" value="1"/>
</dbReference>
<accession>A0A024G5H3</accession>
<dbReference type="NCBIfam" id="TIGR03591">
    <property type="entry name" value="polynuc_phos"/>
    <property type="match status" value="1"/>
</dbReference>
<keyword evidence="10" id="KW-1185">Reference proteome</keyword>
<dbReference type="AlphaFoldDB" id="A0A024G5H3"/>
<dbReference type="PIRSF" id="PIRSF005499">
    <property type="entry name" value="PNPase"/>
    <property type="match status" value="1"/>
</dbReference>
<dbReference type="GO" id="GO:0000958">
    <property type="term" value="P:mitochondrial mRNA catabolic process"/>
    <property type="evidence" value="ECO:0007669"/>
    <property type="project" value="TreeGrafter"/>
</dbReference>
<dbReference type="PROSITE" id="PS50084">
    <property type="entry name" value="KH_TYPE_1"/>
    <property type="match status" value="1"/>
</dbReference>
<dbReference type="GO" id="GO:0005739">
    <property type="term" value="C:mitochondrion"/>
    <property type="evidence" value="ECO:0007669"/>
    <property type="project" value="TreeGrafter"/>
</dbReference>
<dbReference type="InterPro" id="IPR036345">
    <property type="entry name" value="ExoRNase_PH_dom2_sf"/>
</dbReference>
<dbReference type="InterPro" id="IPR001247">
    <property type="entry name" value="ExoRNase_PH_dom1"/>
</dbReference>
<dbReference type="InterPro" id="IPR012340">
    <property type="entry name" value="NA-bd_OB-fold"/>
</dbReference>
<proteinExistence type="inferred from homology"/>
<evidence type="ECO:0000256" key="5">
    <source>
        <dbReference type="ARBA" id="ARBA00022884"/>
    </source>
</evidence>
<dbReference type="NCBIfam" id="NF008805">
    <property type="entry name" value="PRK11824.1"/>
    <property type="match status" value="1"/>
</dbReference>
<evidence type="ECO:0000256" key="1">
    <source>
        <dbReference type="ARBA" id="ARBA00007404"/>
    </source>
</evidence>
<comment type="caution">
    <text evidence="9">The sequence shown here is derived from an EMBL/GenBank/DDBJ whole genome shotgun (WGS) entry which is preliminary data.</text>
</comment>
<dbReference type="GO" id="GO:0005829">
    <property type="term" value="C:cytosol"/>
    <property type="evidence" value="ECO:0007669"/>
    <property type="project" value="TreeGrafter"/>
</dbReference>
<dbReference type="Proteomes" id="UP000053237">
    <property type="component" value="Unassembled WGS sequence"/>
</dbReference>
<dbReference type="Pfam" id="PF00575">
    <property type="entry name" value="S1"/>
    <property type="match status" value="1"/>
</dbReference>
<keyword evidence="5 7" id="KW-0694">RNA-binding</keyword>
<keyword evidence="4" id="KW-0548">Nucleotidyltransferase</keyword>